<keyword evidence="1" id="KW-0812">Transmembrane</keyword>
<reference evidence="2" key="1">
    <citation type="submission" date="2020-11" db="EMBL/GenBank/DDBJ databases">
        <authorList>
            <consortium name="DOE Joint Genome Institute"/>
            <person name="Ahrendt S."/>
            <person name="Riley R."/>
            <person name="Andreopoulos W."/>
            <person name="Labutti K."/>
            <person name="Pangilinan J."/>
            <person name="Ruiz-Duenas F.J."/>
            <person name="Barrasa J.M."/>
            <person name="Sanchez-Garcia M."/>
            <person name="Camarero S."/>
            <person name="Miyauchi S."/>
            <person name="Serrano A."/>
            <person name="Linde D."/>
            <person name="Babiker R."/>
            <person name="Drula E."/>
            <person name="Ayuso-Fernandez I."/>
            <person name="Pacheco R."/>
            <person name="Padilla G."/>
            <person name="Ferreira P."/>
            <person name="Barriuso J."/>
            <person name="Kellner H."/>
            <person name="Castanera R."/>
            <person name="Alfaro M."/>
            <person name="Ramirez L."/>
            <person name="Pisabarro A.G."/>
            <person name="Kuo A."/>
            <person name="Tritt A."/>
            <person name="Lipzen A."/>
            <person name="He G."/>
            <person name="Yan M."/>
            <person name="Ng V."/>
            <person name="Cullen D."/>
            <person name="Martin F."/>
            <person name="Rosso M.-N."/>
            <person name="Henrissat B."/>
            <person name="Hibbett D."/>
            <person name="Martinez A.T."/>
            <person name="Grigoriev I.V."/>
        </authorList>
    </citation>
    <scope>NUCLEOTIDE SEQUENCE</scope>
    <source>
        <strain evidence="2">CBS 506.95</strain>
    </source>
</reference>
<keyword evidence="1" id="KW-0472">Membrane</keyword>
<evidence type="ECO:0000256" key="1">
    <source>
        <dbReference type="SAM" id="Phobius"/>
    </source>
</evidence>
<dbReference type="Proteomes" id="UP000807306">
    <property type="component" value="Unassembled WGS sequence"/>
</dbReference>
<evidence type="ECO:0000313" key="2">
    <source>
        <dbReference type="EMBL" id="KAF9526581.1"/>
    </source>
</evidence>
<accession>A0A9P6ECH8</accession>
<dbReference type="EMBL" id="MU157870">
    <property type="protein sequence ID" value="KAF9526581.1"/>
    <property type="molecule type" value="Genomic_DNA"/>
</dbReference>
<keyword evidence="1" id="KW-1133">Transmembrane helix</keyword>
<dbReference type="AlphaFoldDB" id="A0A9P6ECH8"/>
<evidence type="ECO:0000313" key="3">
    <source>
        <dbReference type="Proteomes" id="UP000807306"/>
    </source>
</evidence>
<proteinExistence type="predicted"/>
<organism evidence="2 3">
    <name type="scientific">Crepidotus variabilis</name>
    <dbReference type="NCBI Taxonomy" id="179855"/>
    <lineage>
        <taxon>Eukaryota</taxon>
        <taxon>Fungi</taxon>
        <taxon>Dikarya</taxon>
        <taxon>Basidiomycota</taxon>
        <taxon>Agaricomycotina</taxon>
        <taxon>Agaricomycetes</taxon>
        <taxon>Agaricomycetidae</taxon>
        <taxon>Agaricales</taxon>
        <taxon>Agaricineae</taxon>
        <taxon>Crepidotaceae</taxon>
        <taxon>Crepidotus</taxon>
    </lineage>
</organism>
<name>A0A9P6ECH8_9AGAR</name>
<sequence>MPELTSLVLMAIYNFASDKGEKCLNLLFDIAAWFIHCILNGIYEYTIWLETTLRQSSMQRHDYKAMMRNIFFFKNPIIIPADLLLIISVTGMIVLLLVYATTNIDLVEQACPQRQVGGGTSSQHLAAKNLVSFVHPEYTEILGSTQGEWKYQDHIAFDSIKDISSEDNQIVIAAFMPFNELKTYINVKDLAKIGTKHKLKRCSKKSRSTIETQRDDRKIQVLLFLKKKDVLHVVF</sequence>
<feature type="transmembrane region" description="Helical" evidence="1">
    <location>
        <begin position="70"/>
        <end position="99"/>
    </location>
</feature>
<keyword evidence="3" id="KW-1185">Reference proteome</keyword>
<comment type="caution">
    <text evidence="2">The sequence shown here is derived from an EMBL/GenBank/DDBJ whole genome shotgun (WGS) entry which is preliminary data.</text>
</comment>
<gene>
    <name evidence="2" type="ORF">CPB83DRAFT_837341</name>
</gene>
<protein>
    <submittedName>
        <fullName evidence="2">Uncharacterized protein</fullName>
    </submittedName>
</protein>